<proteinExistence type="predicted"/>
<protein>
    <submittedName>
        <fullName evidence="3">Uncharacterized protein</fullName>
    </submittedName>
</protein>
<keyword evidence="4" id="KW-1185">Reference proteome</keyword>
<evidence type="ECO:0000313" key="3">
    <source>
        <dbReference type="EMBL" id="BET00274.1"/>
    </source>
</evidence>
<gene>
    <name evidence="2" type="ORF">NTJ_03953</name>
    <name evidence="3" type="ORF">NTJ_13090</name>
</gene>
<dbReference type="EMBL" id="AP028919">
    <property type="protein sequence ID" value="BET00274.1"/>
    <property type="molecule type" value="Genomic_DNA"/>
</dbReference>
<evidence type="ECO:0000256" key="1">
    <source>
        <dbReference type="SAM" id="MobiDB-lite"/>
    </source>
</evidence>
<accession>A0ABN7B7A2</accession>
<reference evidence="3" key="2">
    <citation type="submission" date="2023-09" db="EMBL/GenBank/DDBJ databases">
        <authorList>
            <consortium name="Insect Design Technology Group"/>
            <person name="Shibata T."/>
            <person name="Kobayashi T."/>
            <person name="Uehara T."/>
        </authorList>
    </citation>
    <scope>NUCLEOTIDE SEQUENCE</scope>
    <source>
        <strain evidence="3">Japan</strain>
    </source>
</reference>
<dbReference type="Proteomes" id="UP001307889">
    <property type="component" value="Chromosome 2"/>
</dbReference>
<organism evidence="3 4">
    <name type="scientific">Nesidiocoris tenuis</name>
    <dbReference type="NCBI Taxonomy" id="355587"/>
    <lineage>
        <taxon>Eukaryota</taxon>
        <taxon>Metazoa</taxon>
        <taxon>Ecdysozoa</taxon>
        <taxon>Arthropoda</taxon>
        <taxon>Hexapoda</taxon>
        <taxon>Insecta</taxon>
        <taxon>Pterygota</taxon>
        <taxon>Neoptera</taxon>
        <taxon>Paraneoptera</taxon>
        <taxon>Hemiptera</taxon>
        <taxon>Heteroptera</taxon>
        <taxon>Panheteroptera</taxon>
        <taxon>Cimicomorpha</taxon>
        <taxon>Miridae</taxon>
        <taxon>Dicyphina</taxon>
        <taxon>Nesidiocoris</taxon>
    </lineage>
</organism>
<reference evidence="3 4" key="1">
    <citation type="submission" date="2023-09" db="EMBL/GenBank/DDBJ databases">
        <title>Nesidiocoris tenuis whole genome shotgun sequence.</title>
        <authorList>
            <person name="Shibata T."/>
            <person name="Shimoda M."/>
            <person name="Kobayashi T."/>
            <person name="Uehara T."/>
        </authorList>
    </citation>
    <scope>NUCLEOTIDE SEQUENCE [LARGE SCALE GENOMIC DNA]</scope>
    <source>
        <strain evidence="3 4">Japan</strain>
    </source>
</reference>
<evidence type="ECO:0000313" key="4">
    <source>
        <dbReference type="Proteomes" id="UP001307889"/>
    </source>
</evidence>
<dbReference type="EMBL" id="AP028910">
    <property type="protein sequence ID" value="BES91144.1"/>
    <property type="molecule type" value="Genomic_DNA"/>
</dbReference>
<feature type="region of interest" description="Disordered" evidence="1">
    <location>
        <begin position="14"/>
        <end position="34"/>
    </location>
</feature>
<name>A0ABN7B7A2_9HEMI</name>
<sequence>MYVHVRPHLYFFPFSTSSPRSQPPSGQSLASSGSQQNKSVSLSLCGFFSIVNAPRRDDVVRHCRIATKVQDSLRSLPK</sequence>
<dbReference type="Proteomes" id="UP001307889">
    <property type="component" value="Chromosome 11"/>
</dbReference>
<evidence type="ECO:0000313" key="2">
    <source>
        <dbReference type="EMBL" id="BES91144.1"/>
    </source>
</evidence>